<keyword evidence="3" id="KW-0812">Transmembrane</keyword>
<keyword evidence="1 3" id="KW-0472">Membrane</keyword>
<proteinExistence type="predicted"/>
<evidence type="ECO:0000259" key="4">
    <source>
        <dbReference type="PROSITE" id="PS51123"/>
    </source>
</evidence>
<dbReference type="KEGG" id="nneo:PQG83_12255"/>
<evidence type="ECO:0000256" key="1">
    <source>
        <dbReference type="PROSITE-ProRule" id="PRU00473"/>
    </source>
</evidence>
<keyword evidence="3" id="KW-1133">Transmembrane helix</keyword>
<dbReference type="AlphaFoldDB" id="A0AA96GES8"/>
<feature type="region of interest" description="Disordered" evidence="2">
    <location>
        <begin position="1"/>
        <end position="21"/>
    </location>
</feature>
<dbReference type="Proteomes" id="UP001302494">
    <property type="component" value="Chromosome"/>
</dbReference>
<organism evidence="5 6">
    <name type="scientific">Candidatus Nitrospira neomarina</name>
    <dbReference type="NCBI Taxonomy" id="3020899"/>
    <lineage>
        <taxon>Bacteria</taxon>
        <taxon>Pseudomonadati</taxon>
        <taxon>Nitrospirota</taxon>
        <taxon>Nitrospiria</taxon>
        <taxon>Nitrospirales</taxon>
        <taxon>Nitrospiraceae</taxon>
        <taxon>Nitrospira</taxon>
    </lineage>
</organism>
<evidence type="ECO:0000256" key="3">
    <source>
        <dbReference type="SAM" id="Phobius"/>
    </source>
</evidence>
<feature type="domain" description="OmpA-like" evidence="4">
    <location>
        <begin position="459"/>
        <end position="585"/>
    </location>
</feature>
<gene>
    <name evidence="5" type="ORF">PQG83_12255</name>
</gene>
<name>A0AA96GES8_9BACT</name>
<dbReference type="InterPro" id="IPR006665">
    <property type="entry name" value="OmpA-like"/>
</dbReference>
<keyword evidence="6" id="KW-1185">Reference proteome</keyword>
<protein>
    <recommendedName>
        <fullName evidence="4">OmpA-like domain-containing protein</fullName>
    </recommendedName>
</protein>
<evidence type="ECO:0000313" key="6">
    <source>
        <dbReference type="Proteomes" id="UP001302494"/>
    </source>
</evidence>
<dbReference type="InterPro" id="IPR036737">
    <property type="entry name" value="OmpA-like_sf"/>
</dbReference>
<evidence type="ECO:0000313" key="5">
    <source>
        <dbReference type="EMBL" id="WNM60533.1"/>
    </source>
</evidence>
<dbReference type="RefSeq" id="WP_312741411.1">
    <property type="nucleotide sequence ID" value="NZ_CP116968.1"/>
</dbReference>
<accession>A0AA96GES8</accession>
<dbReference type="PROSITE" id="PS51123">
    <property type="entry name" value="OMPA_2"/>
    <property type="match status" value="1"/>
</dbReference>
<sequence>MERTGRSSPTQAPSEYDKGKSEDFSALRRLLLSPEQVQLDRLRQRLDTLVVDAQEVSRVLPDAIRLRARQDNRLLASMLPITQEALALSIKQSPQLISDSIAPILGSAIRKAISRAMREMLQSLNQTLEYSMSWQGLQWRWEAWKTGRPFVEVVLLHTLRFRVEQVFLIHKKTGLLLNHVMAEGISSQGEAAISGMLTAIQDFVRDSFQQGQDEGLESLRIGDLTVWIEQGSKAILATVIRGTPPVKLRDFLQNTLESLHAQYSDSLQNFQGDAAVFLETRPHLEDCLQAQFLKKRKGIPVVFWVLCALLLAILGWWAYQASLNHQQWTELLKRIGAEPGIVVTTIQEEGGRTVFHGLRDPLAVDPERLLEEVGYSSHAVGFHLEPFIALTPEMVRKRAVTALQPPQSVEVRVEDSRIILMGESSHDWISKVTQSALAIPGISEISLERLIDTDMKQFEALQVELEGQAIYFLPGQERLPNRELVKIQQVKHILQELDNKAMLLGREPAIEVMGYSSPAGSHPINVSLSERRANKVLELISEKPFHVLKLSAQGKGVDPEVKPGTGEGQAYSASRRVSFKVVEPGITQTRKAGARTGP</sequence>
<dbReference type="SUPFAM" id="SSF103088">
    <property type="entry name" value="OmpA-like"/>
    <property type="match status" value="1"/>
</dbReference>
<dbReference type="EMBL" id="CP116968">
    <property type="protein sequence ID" value="WNM60533.1"/>
    <property type="molecule type" value="Genomic_DNA"/>
</dbReference>
<dbReference type="GO" id="GO:0016020">
    <property type="term" value="C:membrane"/>
    <property type="evidence" value="ECO:0007669"/>
    <property type="project" value="UniProtKB-UniRule"/>
</dbReference>
<evidence type="ECO:0000256" key="2">
    <source>
        <dbReference type="SAM" id="MobiDB-lite"/>
    </source>
</evidence>
<dbReference type="Gene3D" id="3.30.1330.60">
    <property type="entry name" value="OmpA-like domain"/>
    <property type="match status" value="1"/>
</dbReference>
<reference evidence="5 6" key="1">
    <citation type="submission" date="2023-01" db="EMBL/GenBank/DDBJ databases">
        <title>Cultivation and genomic characterization of new, ubiquitous marine nitrite-oxidizing bacteria from the Nitrospirales.</title>
        <authorList>
            <person name="Mueller A.J."/>
            <person name="Daebeler A."/>
            <person name="Herbold C.W."/>
            <person name="Kirkegaard R.H."/>
            <person name="Daims H."/>
        </authorList>
    </citation>
    <scope>NUCLEOTIDE SEQUENCE [LARGE SCALE GENOMIC DNA]</scope>
    <source>
        <strain evidence="5 6">DK</strain>
    </source>
</reference>
<feature type="compositionally biased region" description="Polar residues" evidence="2">
    <location>
        <begin position="1"/>
        <end position="13"/>
    </location>
</feature>
<feature type="transmembrane region" description="Helical" evidence="3">
    <location>
        <begin position="301"/>
        <end position="319"/>
    </location>
</feature>